<proteinExistence type="predicted"/>
<evidence type="ECO:0000256" key="1">
    <source>
        <dbReference type="SAM" id="Phobius"/>
    </source>
</evidence>
<evidence type="ECO:0000313" key="3">
    <source>
        <dbReference type="Proteomes" id="UP000591131"/>
    </source>
</evidence>
<gene>
    <name evidence="2" type="ORF">FOL47_008389</name>
</gene>
<organism evidence="2 3">
    <name type="scientific">Perkinsus chesapeaki</name>
    <name type="common">Clam parasite</name>
    <name type="synonym">Perkinsus andrewsi</name>
    <dbReference type="NCBI Taxonomy" id="330153"/>
    <lineage>
        <taxon>Eukaryota</taxon>
        <taxon>Sar</taxon>
        <taxon>Alveolata</taxon>
        <taxon>Perkinsozoa</taxon>
        <taxon>Perkinsea</taxon>
        <taxon>Perkinsida</taxon>
        <taxon>Perkinsidae</taxon>
        <taxon>Perkinsus</taxon>
    </lineage>
</organism>
<sequence length="319" mass="36222">MLGINVDQGLTYSKHCEIWRQRVFARIRILSQICTRSWGSSFRSARQLAEQFILSSALNGSAGFYGGITAKKNSRELDTAYNSIMRLVSRCLRVTDFEKLPPIVGWDSLEDWVQRRAAHLAHMVLRQKQITPARSLFSQDVVNKRKRKKLRGWRDLSIRFLPPSLYPYIDQVPRRLEPWLFPRVVFRASSCKKNDTYIEKRMAALETLASVCQDSKDGYRMVWEIWSDGSVESTTGHGGSGGAIWSSDRIEPFWSLSAPAGSIVPSYNAEISALVCCMDAFLEIVIPKYISAKDAVYIVCDSLSVFCFCNLILIICILI</sequence>
<keyword evidence="1" id="KW-0472">Membrane</keyword>
<name>A0A7J6LEW4_PERCH</name>
<comment type="caution">
    <text evidence="2">The sequence shown here is derived from an EMBL/GenBank/DDBJ whole genome shotgun (WGS) entry which is preliminary data.</text>
</comment>
<dbReference type="OrthoDB" id="409048at2759"/>
<keyword evidence="1" id="KW-0812">Transmembrane</keyword>
<dbReference type="EMBL" id="JAAPAO010000534">
    <property type="protein sequence ID" value="KAF4657581.1"/>
    <property type="molecule type" value="Genomic_DNA"/>
</dbReference>
<evidence type="ECO:0000313" key="2">
    <source>
        <dbReference type="EMBL" id="KAF4657581.1"/>
    </source>
</evidence>
<dbReference type="Proteomes" id="UP000591131">
    <property type="component" value="Unassembled WGS sequence"/>
</dbReference>
<dbReference type="AlphaFoldDB" id="A0A7J6LEW4"/>
<protein>
    <submittedName>
        <fullName evidence="2">Uncharacterized protein</fullName>
    </submittedName>
</protein>
<keyword evidence="1" id="KW-1133">Transmembrane helix</keyword>
<keyword evidence="3" id="KW-1185">Reference proteome</keyword>
<reference evidence="2 3" key="1">
    <citation type="submission" date="2020-04" db="EMBL/GenBank/DDBJ databases">
        <title>Perkinsus chesapeaki whole genome sequence.</title>
        <authorList>
            <person name="Bogema D.R."/>
        </authorList>
    </citation>
    <scope>NUCLEOTIDE SEQUENCE [LARGE SCALE GENOMIC DNA]</scope>
    <source>
        <strain evidence="2">ATCC PRA-425</strain>
    </source>
</reference>
<feature type="transmembrane region" description="Helical" evidence="1">
    <location>
        <begin position="295"/>
        <end position="318"/>
    </location>
</feature>
<accession>A0A7J6LEW4</accession>